<evidence type="ECO:0008006" key="3">
    <source>
        <dbReference type="Google" id="ProtNLM"/>
    </source>
</evidence>
<sequence>MGNTPVYDQGPCYNQDFDFDQPPYYSLSQPQQFDCLEICRGPHYSSDFQTRNQLVYEPTLGCNYDFPCFDQPSQFTPPQPLPLSELNRTELVRQIINTQEQFKINQEQFNMDVQNEINCLQEMLNLRDSNQDPPVDLYDLKGSDKGDNEIDSLTKEPFDTLLMGDEVIRTTPERENDEFIKSSVDDLVLIPRESEVTSVCDDLECDIPVNTPLPTTDVREENFDINSPLGEYVVDFLMENMDVADLPKHLVKQLFSHLVKNSSLTKRMSVEPLGDDSKPISYDVTFSNSLFDLNDDYTLCYDNPVFDDEFEDISSLDLPKLTPVIHESTLLVTLPLPCTDVLGDTIVDIDLLLGEHLDTLSMRDRETDFNPSRDIEELERLLVDDLVPVLKVFDEPIGNYDSMSKSSETSDLFEELIAEFGLDDSIPTKINDKYHDSESDILYFEQLLNEDTSSDVSPALLPTESSSLDLPLPYPKQICLREV</sequence>
<comment type="caution">
    <text evidence="1">The sequence shown here is derived from an EMBL/GenBank/DDBJ whole genome shotgun (WGS) entry which is preliminary data.</text>
</comment>
<keyword evidence="2" id="KW-1185">Reference proteome</keyword>
<proteinExistence type="predicted"/>
<evidence type="ECO:0000313" key="1">
    <source>
        <dbReference type="EMBL" id="GJS52658.1"/>
    </source>
</evidence>
<reference evidence="1" key="1">
    <citation type="journal article" date="2022" name="Int. J. Mol. Sci.">
        <title>Draft Genome of Tanacetum Coccineum: Genomic Comparison of Closely Related Tanacetum-Family Plants.</title>
        <authorList>
            <person name="Yamashiro T."/>
            <person name="Shiraishi A."/>
            <person name="Nakayama K."/>
            <person name="Satake H."/>
        </authorList>
    </citation>
    <scope>NUCLEOTIDE SEQUENCE</scope>
</reference>
<evidence type="ECO:0000313" key="2">
    <source>
        <dbReference type="Proteomes" id="UP001151760"/>
    </source>
</evidence>
<name>A0ABQ4WIK8_9ASTR</name>
<organism evidence="1 2">
    <name type="scientific">Tanacetum coccineum</name>
    <dbReference type="NCBI Taxonomy" id="301880"/>
    <lineage>
        <taxon>Eukaryota</taxon>
        <taxon>Viridiplantae</taxon>
        <taxon>Streptophyta</taxon>
        <taxon>Embryophyta</taxon>
        <taxon>Tracheophyta</taxon>
        <taxon>Spermatophyta</taxon>
        <taxon>Magnoliopsida</taxon>
        <taxon>eudicotyledons</taxon>
        <taxon>Gunneridae</taxon>
        <taxon>Pentapetalae</taxon>
        <taxon>asterids</taxon>
        <taxon>campanulids</taxon>
        <taxon>Asterales</taxon>
        <taxon>Asteraceae</taxon>
        <taxon>Asteroideae</taxon>
        <taxon>Anthemideae</taxon>
        <taxon>Anthemidinae</taxon>
        <taxon>Tanacetum</taxon>
    </lineage>
</organism>
<dbReference type="Proteomes" id="UP001151760">
    <property type="component" value="Unassembled WGS sequence"/>
</dbReference>
<gene>
    <name evidence="1" type="ORF">Tco_0626020</name>
</gene>
<reference evidence="1" key="2">
    <citation type="submission" date="2022-01" db="EMBL/GenBank/DDBJ databases">
        <authorList>
            <person name="Yamashiro T."/>
            <person name="Shiraishi A."/>
            <person name="Satake H."/>
            <person name="Nakayama K."/>
        </authorList>
    </citation>
    <scope>NUCLEOTIDE SEQUENCE</scope>
</reference>
<protein>
    <recommendedName>
        <fullName evidence="3">NAC domain-containing protein</fullName>
    </recommendedName>
</protein>
<dbReference type="EMBL" id="BQNB010008670">
    <property type="protein sequence ID" value="GJS52658.1"/>
    <property type="molecule type" value="Genomic_DNA"/>
</dbReference>
<accession>A0ABQ4WIK8</accession>